<proteinExistence type="predicted"/>
<dbReference type="OrthoDB" id="9798691at2"/>
<keyword evidence="2" id="KW-1185">Reference proteome</keyword>
<sequence length="91" mass="10636">MSYTLRFTAAYERRAKKFLKQHPELARQYLKTLELLEANPHHPSLRLHPLQGRLTGLHSVSINLSYRITLELLITETMIIPVDVGDHDRVY</sequence>
<evidence type="ECO:0000313" key="1">
    <source>
        <dbReference type="EMBL" id="PRC94240.1"/>
    </source>
</evidence>
<name>A0A2S9H2Q3_9BURK</name>
<dbReference type="AlphaFoldDB" id="A0A2S9H2Q3"/>
<comment type="caution">
    <text evidence="1">The sequence shown here is derived from an EMBL/GenBank/DDBJ whole genome shotgun (WGS) entry which is preliminary data.</text>
</comment>
<evidence type="ECO:0000313" key="2">
    <source>
        <dbReference type="Proteomes" id="UP000237839"/>
    </source>
</evidence>
<dbReference type="Proteomes" id="UP000237839">
    <property type="component" value="Unassembled WGS sequence"/>
</dbReference>
<dbReference type="RefSeq" id="WP_105530572.1">
    <property type="nucleotide sequence ID" value="NZ_PUGF01000003.1"/>
</dbReference>
<protein>
    <recommendedName>
        <fullName evidence="3">Plasmid stabilization system protein</fullName>
    </recommendedName>
</protein>
<gene>
    <name evidence="1" type="ORF">S2091_0861</name>
</gene>
<dbReference type="Gene3D" id="3.30.2310.20">
    <property type="entry name" value="RelE-like"/>
    <property type="match status" value="1"/>
</dbReference>
<dbReference type="InterPro" id="IPR035093">
    <property type="entry name" value="RelE/ParE_toxin_dom_sf"/>
</dbReference>
<reference evidence="1 2" key="1">
    <citation type="submission" date="2018-02" db="EMBL/GenBank/DDBJ databases">
        <title>Solimicrobium silvestre gen. nov., sp. nov., isolated from alpine forest soil.</title>
        <authorList>
            <person name="Margesin R."/>
            <person name="Albuquerque L."/>
            <person name="Zhang D.-C."/>
            <person name="Froufe H.J.C."/>
            <person name="Severino R."/>
            <person name="Roxo I."/>
            <person name="Egas C."/>
            <person name="Da Costa M.S."/>
        </authorList>
    </citation>
    <scope>NUCLEOTIDE SEQUENCE [LARGE SCALE GENOMIC DNA]</scope>
    <source>
        <strain evidence="1 2">S20-91</strain>
    </source>
</reference>
<organism evidence="1 2">
    <name type="scientific">Solimicrobium silvestre</name>
    <dbReference type="NCBI Taxonomy" id="2099400"/>
    <lineage>
        <taxon>Bacteria</taxon>
        <taxon>Pseudomonadati</taxon>
        <taxon>Pseudomonadota</taxon>
        <taxon>Betaproteobacteria</taxon>
        <taxon>Burkholderiales</taxon>
        <taxon>Oxalobacteraceae</taxon>
        <taxon>Solimicrobium</taxon>
    </lineage>
</organism>
<dbReference type="EMBL" id="PUGF01000003">
    <property type="protein sequence ID" value="PRC94240.1"/>
    <property type="molecule type" value="Genomic_DNA"/>
</dbReference>
<dbReference type="SUPFAM" id="SSF143011">
    <property type="entry name" value="RelE-like"/>
    <property type="match status" value="1"/>
</dbReference>
<evidence type="ECO:0008006" key="3">
    <source>
        <dbReference type="Google" id="ProtNLM"/>
    </source>
</evidence>
<accession>A0A2S9H2Q3</accession>